<keyword evidence="1" id="KW-0812">Transmembrane</keyword>
<keyword evidence="3" id="KW-1185">Reference proteome</keyword>
<feature type="transmembrane region" description="Helical" evidence="1">
    <location>
        <begin position="53"/>
        <end position="73"/>
    </location>
</feature>
<evidence type="ECO:0000313" key="2">
    <source>
        <dbReference type="EMBL" id="MBM7619648.1"/>
    </source>
</evidence>
<name>A0ABS2NZ44_9BACI</name>
<gene>
    <name evidence="2" type="ORF">JOC95_001500</name>
</gene>
<feature type="transmembrane region" description="Helical" evidence="1">
    <location>
        <begin position="6"/>
        <end position="24"/>
    </location>
</feature>
<sequence>MSALVAYPLLVIVGLLILILATTSKISGMKFMLMGISIILVGGVLIIDENTRLAGFEYFMLFTGLIFGVIGFIREN</sequence>
<evidence type="ECO:0000313" key="3">
    <source>
        <dbReference type="Proteomes" id="UP000737402"/>
    </source>
</evidence>
<feature type="transmembrane region" description="Helical" evidence="1">
    <location>
        <begin position="31"/>
        <end position="47"/>
    </location>
</feature>
<dbReference type="EMBL" id="JAFBED010000003">
    <property type="protein sequence ID" value="MBM7619648.1"/>
    <property type="molecule type" value="Genomic_DNA"/>
</dbReference>
<protein>
    <submittedName>
        <fullName evidence="2">Uncharacterized protein</fullName>
    </submittedName>
</protein>
<comment type="caution">
    <text evidence="2">The sequence shown here is derived from an EMBL/GenBank/DDBJ whole genome shotgun (WGS) entry which is preliminary data.</text>
</comment>
<dbReference type="RefSeq" id="WP_204414820.1">
    <property type="nucleotide sequence ID" value="NZ_JAFBED010000003.1"/>
</dbReference>
<keyword evidence="1" id="KW-1133">Transmembrane helix</keyword>
<evidence type="ECO:0000256" key="1">
    <source>
        <dbReference type="SAM" id="Phobius"/>
    </source>
</evidence>
<dbReference type="Proteomes" id="UP000737402">
    <property type="component" value="Unassembled WGS sequence"/>
</dbReference>
<reference evidence="2 3" key="1">
    <citation type="submission" date="2021-01" db="EMBL/GenBank/DDBJ databases">
        <title>Genomic Encyclopedia of Type Strains, Phase IV (KMG-IV): sequencing the most valuable type-strain genomes for metagenomic binning, comparative biology and taxonomic classification.</title>
        <authorList>
            <person name="Goeker M."/>
        </authorList>
    </citation>
    <scope>NUCLEOTIDE SEQUENCE [LARGE SCALE GENOMIC DNA]</scope>
    <source>
        <strain evidence="2 3">DSM 25879</strain>
    </source>
</reference>
<accession>A0ABS2NZ44</accession>
<organism evidence="2 3">
    <name type="scientific">Sutcliffiella tianshenii</name>
    <dbReference type="NCBI Taxonomy" id="1463404"/>
    <lineage>
        <taxon>Bacteria</taxon>
        <taxon>Bacillati</taxon>
        <taxon>Bacillota</taxon>
        <taxon>Bacilli</taxon>
        <taxon>Bacillales</taxon>
        <taxon>Bacillaceae</taxon>
        <taxon>Sutcliffiella</taxon>
    </lineage>
</organism>
<keyword evidence="1" id="KW-0472">Membrane</keyword>
<proteinExistence type="predicted"/>